<dbReference type="GO" id="GO:0046872">
    <property type="term" value="F:metal ion binding"/>
    <property type="evidence" value="ECO:0007669"/>
    <property type="project" value="UniProtKB-KW"/>
</dbReference>
<dbReference type="SUPFAM" id="SSF51604">
    <property type="entry name" value="Enolase C-terminal domain-like"/>
    <property type="match status" value="1"/>
</dbReference>
<accession>A0A2S7U6Z6</accession>
<evidence type="ECO:0000256" key="2">
    <source>
        <dbReference type="ARBA" id="ARBA00022842"/>
    </source>
</evidence>
<name>A0A2S7U6Z6_9BACT</name>
<reference evidence="5 6" key="1">
    <citation type="submission" date="2016-12" db="EMBL/GenBank/DDBJ databases">
        <title>Study of bacterial adaptation to deep sea.</title>
        <authorList>
            <person name="Song J."/>
            <person name="Yoshizawa S."/>
            <person name="Kogure K."/>
        </authorList>
    </citation>
    <scope>NUCLEOTIDE SEQUENCE [LARGE SCALE GENOMIC DNA]</scope>
    <source>
        <strain evidence="5 6">SAORIC-165</strain>
    </source>
</reference>
<evidence type="ECO:0000256" key="3">
    <source>
        <dbReference type="ARBA" id="ARBA00023239"/>
    </source>
</evidence>
<dbReference type="GO" id="GO:0016829">
    <property type="term" value="F:lyase activity"/>
    <property type="evidence" value="ECO:0007669"/>
    <property type="project" value="UniProtKB-KW"/>
</dbReference>
<sequence length="320" mass="35738">MSEPIYIHRYTLHSRRGLNSRSDRTAHEGLLILINGGVGCIHPWEVLGDPSLDEVLDDLKNRRLFRPLVRAAVKCAMVDGAARRAGVSLFDGVRVPRSHATIVGGRDKIDEALTAGFDVVKMKAGRDAPAELQLMHEVHADHPELRWRLDFNNVLGGGELREFVKSMGESLRSKIDFLEDPCRTDDPAWQGIREVYGVPLAIDRDVPIAGNQFRYAVIKPALDDVTAVCAKAMLEGWRLVLTSYMDHPIGQCYAAWCAGKVEKRFYGLLDPVAGLMTHGLFEPNAFIDRMGPVQPEWRSPVGTGLGFDDLIDELNWEMLR</sequence>
<keyword evidence="1" id="KW-0479">Metal-binding</keyword>
<dbReference type="Pfam" id="PF22015">
    <property type="entry name" value="OSBS_N"/>
    <property type="match status" value="1"/>
</dbReference>
<evidence type="ECO:0000259" key="4">
    <source>
        <dbReference type="SMART" id="SM00922"/>
    </source>
</evidence>
<dbReference type="Proteomes" id="UP000239907">
    <property type="component" value="Unassembled WGS sequence"/>
</dbReference>
<keyword evidence="6" id="KW-1185">Reference proteome</keyword>
<dbReference type="EMBL" id="MQWA01000001">
    <property type="protein sequence ID" value="PQJ29973.1"/>
    <property type="molecule type" value="Genomic_DNA"/>
</dbReference>
<evidence type="ECO:0000313" key="5">
    <source>
        <dbReference type="EMBL" id="PQJ29973.1"/>
    </source>
</evidence>
<dbReference type="InterPro" id="IPR041338">
    <property type="entry name" value="OSBS_N"/>
</dbReference>
<protein>
    <recommendedName>
        <fullName evidence="4">Mandelate racemase/muconate lactonizing enzyme C-terminal domain-containing protein</fullName>
    </recommendedName>
</protein>
<dbReference type="RefSeq" id="WP_105044486.1">
    <property type="nucleotide sequence ID" value="NZ_MQWA01000001.1"/>
</dbReference>
<evidence type="ECO:0000313" key="6">
    <source>
        <dbReference type="Proteomes" id="UP000239907"/>
    </source>
</evidence>
<evidence type="ECO:0000256" key="1">
    <source>
        <dbReference type="ARBA" id="ARBA00022723"/>
    </source>
</evidence>
<organism evidence="5 6">
    <name type="scientific">Rubritalea profundi</name>
    <dbReference type="NCBI Taxonomy" id="1658618"/>
    <lineage>
        <taxon>Bacteria</taxon>
        <taxon>Pseudomonadati</taxon>
        <taxon>Verrucomicrobiota</taxon>
        <taxon>Verrucomicrobiia</taxon>
        <taxon>Verrucomicrobiales</taxon>
        <taxon>Rubritaleaceae</taxon>
        <taxon>Rubritalea</taxon>
    </lineage>
</organism>
<comment type="caution">
    <text evidence="5">The sequence shown here is derived from an EMBL/GenBank/DDBJ whole genome shotgun (WGS) entry which is preliminary data.</text>
</comment>
<proteinExistence type="predicted"/>
<gene>
    <name evidence="5" type="ORF">BSZ32_16775</name>
</gene>
<dbReference type="InterPro" id="IPR029065">
    <property type="entry name" value="Enolase_C-like"/>
</dbReference>
<dbReference type="AlphaFoldDB" id="A0A2S7U6Z6"/>
<keyword evidence="2" id="KW-0460">Magnesium</keyword>
<dbReference type="OrthoDB" id="180568at2"/>
<dbReference type="Gene3D" id="3.30.390.10">
    <property type="entry name" value="Enolase-like, N-terminal domain"/>
    <property type="match status" value="1"/>
</dbReference>
<dbReference type="SMART" id="SM00922">
    <property type="entry name" value="MR_MLE"/>
    <property type="match status" value="1"/>
</dbReference>
<dbReference type="Gene3D" id="3.20.20.120">
    <property type="entry name" value="Enolase-like C-terminal domain"/>
    <property type="match status" value="1"/>
</dbReference>
<feature type="domain" description="Mandelate racemase/muconate lactonizing enzyme C-terminal" evidence="4">
    <location>
        <begin position="106"/>
        <end position="199"/>
    </location>
</feature>
<dbReference type="Pfam" id="PF13378">
    <property type="entry name" value="MR_MLE_C"/>
    <property type="match status" value="1"/>
</dbReference>
<dbReference type="InterPro" id="IPR013342">
    <property type="entry name" value="Mandelate_racemase_C"/>
</dbReference>
<dbReference type="InterPro" id="IPR029017">
    <property type="entry name" value="Enolase-like_N"/>
</dbReference>
<keyword evidence="3" id="KW-0456">Lyase</keyword>
<dbReference type="InterPro" id="IPR036849">
    <property type="entry name" value="Enolase-like_C_sf"/>
</dbReference>